<dbReference type="EMBL" id="JAPWDO010000001">
    <property type="protein sequence ID" value="KAJ5486414.1"/>
    <property type="molecule type" value="Genomic_DNA"/>
</dbReference>
<evidence type="ECO:0000256" key="1">
    <source>
        <dbReference type="SAM" id="MobiDB-lite"/>
    </source>
</evidence>
<dbReference type="OrthoDB" id="5407653at2759"/>
<evidence type="ECO:0000313" key="2">
    <source>
        <dbReference type="EMBL" id="KAJ5486414.1"/>
    </source>
</evidence>
<protein>
    <submittedName>
        <fullName evidence="2">Uncharacterized protein</fullName>
    </submittedName>
</protein>
<sequence length="74" mass="7924">MASTTAPVYPPGNGSLSAGSKRMREDDDIRPETTAEYETSKRRRTITDATLGGPVGGPPILQPMKPSGVMARHR</sequence>
<organism evidence="2 3">
    <name type="scientific">Penicillium desertorum</name>
    <dbReference type="NCBI Taxonomy" id="1303715"/>
    <lineage>
        <taxon>Eukaryota</taxon>
        <taxon>Fungi</taxon>
        <taxon>Dikarya</taxon>
        <taxon>Ascomycota</taxon>
        <taxon>Pezizomycotina</taxon>
        <taxon>Eurotiomycetes</taxon>
        <taxon>Eurotiomycetidae</taxon>
        <taxon>Eurotiales</taxon>
        <taxon>Aspergillaceae</taxon>
        <taxon>Penicillium</taxon>
    </lineage>
</organism>
<gene>
    <name evidence="2" type="ORF">N7530_000714</name>
</gene>
<accession>A0A9W9X8N2</accession>
<dbReference type="AlphaFoldDB" id="A0A9W9X8N2"/>
<evidence type="ECO:0000313" key="3">
    <source>
        <dbReference type="Proteomes" id="UP001147760"/>
    </source>
</evidence>
<proteinExistence type="predicted"/>
<reference evidence="2" key="1">
    <citation type="submission" date="2022-12" db="EMBL/GenBank/DDBJ databases">
        <authorList>
            <person name="Petersen C."/>
        </authorList>
    </citation>
    <scope>NUCLEOTIDE SEQUENCE</scope>
    <source>
        <strain evidence="2">IBT 17660</strain>
    </source>
</reference>
<reference evidence="2" key="2">
    <citation type="journal article" date="2023" name="IMA Fungus">
        <title>Comparative genomic study of the Penicillium genus elucidates a diverse pangenome and 15 lateral gene transfer events.</title>
        <authorList>
            <person name="Petersen C."/>
            <person name="Sorensen T."/>
            <person name="Nielsen M.R."/>
            <person name="Sondergaard T.E."/>
            <person name="Sorensen J.L."/>
            <person name="Fitzpatrick D.A."/>
            <person name="Frisvad J.C."/>
            <person name="Nielsen K.L."/>
        </authorList>
    </citation>
    <scope>NUCLEOTIDE SEQUENCE</scope>
    <source>
        <strain evidence="2">IBT 17660</strain>
    </source>
</reference>
<feature type="region of interest" description="Disordered" evidence="1">
    <location>
        <begin position="1"/>
        <end position="74"/>
    </location>
</feature>
<feature type="compositionally biased region" description="Basic and acidic residues" evidence="1">
    <location>
        <begin position="22"/>
        <end position="33"/>
    </location>
</feature>
<keyword evidence="3" id="KW-1185">Reference proteome</keyword>
<dbReference type="Proteomes" id="UP001147760">
    <property type="component" value="Unassembled WGS sequence"/>
</dbReference>
<name>A0A9W9X8N2_9EURO</name>
<comment type="caution">
    <text evidence="2">The sequence shown here is derived from an EMBL/GenBank/DDBJ whole genome shotgun (WGS) entry which is preliminary data.</text>
</comment>